<dbReference type="PROSITE" id="PS01081">
    <property type="entry name" value="HTH_TETR_1"/>
    <property type="match status" value="1"/>
</dbReference>
<reference evidence="6 7" key="2">
    <citation type="journal article" date="2010" name="Stand. Genomic Sci.">
        <title>Complete genome sequence of Kribbella flavida type strain (IFO 14399).</title>
        <authorList>
            <person name="Pukall R."/>
            <person name="Lapidus A."/>
            <person name="Glavina Del Rio T."/>
            <person name="Copeland A."/>
            <person name="Tice H."/>
            <person name="Cheng J.-F."/>
            <person name="Lucas S."/>
            <person name="Chen F."/>
            <person name="Nolan M."/>
            <person name="LaButti K."/>
            <person name="Pati A."/>
            <person name="Ivanova N."/>
            <person name="Mavrommatis K."/>
            <person name="Mikhailova N."/>
            <person name="Pitluck S."/>
            <person name="Bruce D."/>
            <person name="Goodwin L."/>
            <person name="Land M."/>
            <person name="Hauser L."/>
            <person name="Chang Y.-J."/>
            <person name="Jeffries C.D."/>
            <person name="Chen A."/>
            <person name="Palaniappan K."/>
            <person name="Chain P."/>
            <person name="Rohde M."/>
            <person name="Goeker M."/>
            <person name="Bristow J."/>
            <person name="Eisen J.A."/>
            <person name="Markowitz V."/>
            <person name="Hugenholtz P."/>
            <person name="Kyrpides N.C."/>
            <person name="Klenk H.-P."/>
            <person name="Brettin T."/>
        </authorList>
    </citation>
    <scope>NUCLEOTIDE SEQUENCE [LARGE SCALE GENOMIC DNA]</scope>
    <source>
        <strain evidence="7">DSM 17836 / JCM 10339 / NBRC 14399</strain>
    </source>
</reference>
<gene>
    <name evidence="6" type="ordered locus">Kfla_1809</name>
</gene>
<evidence type="ECO:0000313" key="6">
    <source>
        <dbReference type="EMBL" id="ADB30903.1"/>
    </source>
</evidence>
<dbReference type="GO" id="GO:0000976">
    <property type="term" value="F:transcription cis-regulatory region binding"/>
    <property type="evidence" value="ECO:0007669"/>
    <property type="project" value="TreeGrafter"/>
</dbReference>
<dbReference type="PANTHER" id="PTHR30055:SF234">
    <property type="entry name" value="HTH-TYPE TRANSCRIPTIONAL REGULATOR BETI"/>
    <property type="match status" value="1"/>
</dbReference>
<dbReference type="Gene3D" id="1.10.10.60">
    <property type="entry name" value="Homeodomain-like"/>
    <property type="match status" value="1"/>
</dbReference>
<protein>
    <submittedName>
        <fullName evidence="6">Transcriptional regulator, TetR family</fullName>
    </submittedName>
</protein>
<accession>D2PPE1</accession>
<evidence type="ECO:0000259" key="5">
    <source>
        <dbReference type="PROSITE" id="PS50977"/>
    </source>
</evidence>
<evidence type="ECO:0000313" key="7">
    <source>
        <dbReference type="Proteomes" id="UP000007967"/>
    </source>
</evidence>
<dbReference type="PANTHER" id="PTHR30055">
    <property type="entry name" value="HTH-TYPE TRANSCRIPTIONAL REGULATOR RUTR"/>
    <property type="match status" value="1"/>
</dbReference>
<dbReference type="KEGG" id="kfl:Kfla_1809"/>
<dbReference type="AlphaFoldDB" id="D2PPE1"/>
<evidence type="ECO:0000256" key="4">
    <source>
        <dbReference type="PROSITE-ProRule" id="PRU00335"/>
    </source>
</evidence>
<dbReference type="PROSITE" id="PS50977">
    <property type="entry name" value="HTH_TETR_2"/>
    <property type="match status" value="1"/>
</dbReference>
<reference evidence="7" key="1">
    <citation type="submission" date="2009-09" db="EMBL/GenBank/DDBJ databases">
        <title>The complete genome of Kribbella flavida DSM 17836.</title>
        <authorList>
            <consortium name="US DOE Joint Genome Institute (JGI-PGF)"/>
            <person name="Lucas S."/>
            <person name="Copeland A."/>
            <person name="Lapidus A."/>
            <person name="Glavina del Rio T."/>
            <person name="Dalin E."/>
            <person name="Tice H."/>
            <person name="Bruce D."/>
            <person name="Goodwin L."/>
            <person name="Pitluck S."/>
            <person name="Kyrpides N."/>
            <person name="Mavromatis K."/>
            <person name="Ivanova N."/>
            <person name="Saunders E."/>
            <person name="Brettin T."/>
            <person name="Detter J.C."/>
            <person name="Han C."/>
            <person name="Larimer F."/>
            <person name="Land M."/>
            <person name="Hauser L."/>
            <person name="Markowitz V."/>
            <person name="Cheng J.-F."/>
            <person name="Hugenholtz P."/>
            <person name="Woyke T."/>
            <person name="Wu D."/>
            <person name="Pukall R."/>
            <person name="Klenk H.-P."/>
            <person name="Eisen J.A."/>
        </authorList>
    </citation>
    <scope>NUCLEOTIDE SEQUENCE [LARGE SCALE GENOMIC DNA]</scope>
    <source>
        <strain evidence="7">DSM 17836 / JCM 10339 / NBRC 14399</strain>
    </source>
</reference>
<dbReference type="InterPro" id="IPR001647">
    <property type="entry name" value="HTH_TetR"/>
</dbReference>
<keyword evidence="1" id="KW-0805">Transcription regulation</keyword>
<dbReference type="InterPro" id="IPR041347">
    <property type="entry name" value="MftR_C"/>
</dbReference>
<dbReference type="STRING" id="479435.Kfla_1809"/>
<dbReference type="InterPro" id="IPR009057">
    <property type="entry name" value="Homeodomain-like_sf"/>
</dbReference>
<name>D2PPE1_KRIFD</name>
<dbReference type="HOGENOM" id="CLU_069356_2_2_11"/>
<evidence type="ECO:0000256" key="2">
    <source>
        <dbReference type="ARBA" id="ARBA00023125"/>
    </source>
</evidence>
<evidence type="ECO:0000256" key="3">
    <source>
        <dbReference type="ARBA" id="ARBA00023163"/>
    </source>
</evidence>
<dbReference type="Pfam" id="PF00440">
    <property type="entry name" value="TetR_N"/>
    <property type="match status" value="1"/>
</dbReference>
<sequence length="234" mass="26038">MRASSLPLMYNYQRGNFTGMVETMPRRQRKKERTRELIRDTALELFATQGYRETTISAIADRCDVAVRTVTLHFPAKEDLLFADDPFSVESLTEWLTAKPAGTSTLDAVRDWMAATMRELDATGASAEVWRRRSLRSQLIVADEDLRGRARAAYYRYEQAVAAGVAADLGLPADALAPRLTGITVITGLRELYESAEARPSGRRGAQAVDPEQLLVLVDRVLDYARAGLARLTN</sequence>
<keyword evidence="3" id="KW-0804">Transcription</keyword>
<evidence type="ECO:0000256" key="1">
    <source>
        <dbReference type="ARBA" id="ARBA00023015"/>
    </source>
</evidence>
<dbReference type="eggNOG" id="COG1309">
    <property type="taxonomic scope" value="Bacteria"/>
</dbReference>
<keyword evidence="2 4" id="KW-0238">DNA-binding</keyword>
<dbReference type="EMBL" id="CP001736">
    <property type="protein sequence ID" value="ADB30903.1"/>
    <property type="molecule type" value="Genomic_DNA"/>
</dbReference>
<dbReference type="PRINTS" id="PR00455">
    <property type="entry name" value="HTHTETR"/>
</dbReference>
<keyword evidence="7" id="KW-1185">Reference proteome</keyword>
<dbReference type="InterPro" id="IPR050109">
    <property type="entry name" value="HTH-type_TetR-like_transc_reg"/>
</dbReference>
<dbReference type="SUPFAM" id="SSF46689">
    <property type="entry name" value="Homeodomain-like"/>
    <property type="match status" value="1"/>
</dbReference>
<dbReference type="InterPro" id="IPR023772">
    <property type="entry name" value="DNA-bd_HTH_TetR-type_CS"/>
</dbReference>
<dbReference type="Gene3D" id="1.10.357.10">
    <property type="entry name" value="Tetracycline Repressor, domain 2"/>
    <property type="match status" value="1"/>
</dbReference>
<dbReference type="Pfam" id="PF17754">
    <property type="entry name" value="TetR_C_14"/>
    <property type="match status" value="1"/>
</dbReference>
<feature type="domain" description="HTH tetR-type" evidence="5">
    <location>
        <begin position="32"/>
        <end position="92"/>
    </location>
</feature>
<dbReference type="GO" id="GO:0003700">
    <property type="term" value="F:DNA-binding transcription factor activity"/>
    <property type="evidence" value="ECO:0007669"/>
    <property type="project" value="TreeGrafter"/>
</dbReference>
<proteinExistence type="predicted"/>
<feature type="DNA-binding region" description="H-T-H motif" evidence="4">
    <location>
        <begin position="55"/>
        <end position="74"/>
    </location>
</feature>
<dbReference type="Proteomes" id="UP000007967">
    <property type="component" value="Chromosome"/>
</dbReference>
<organism evidence="6 7">
    <name type="scientific">Kribbella flavida (strain DSM 17836 / JCM 10339 / NBRC 14399)</name>
    <dbReference type="NCBI Taxonomy" id="479435"/>
    <lineage>
        <taxon>Bacteria</taxon>
        <taxon>Bacillati</taxon>
        <taxon>Actinomycetota</taxon>
        <taxon>Actinomycetes</taxon>
        <taxon>Propionibacteriales</taxon>
        <taxon>Kribbellaceae</taxon>
        <taxon>Kribbella</taxon>
    </lineage>
</organism>